<dbReference type="InterPro" id="IPR013785">
    <property type="entry name" value="Aldolase_TIM"/>
</dbReference>
<dbReference type="GO" id="GO:0016491">
    <property type="term" value="F:oxidoreductase activity"/>
    <property type="evidence" value="ECO:0007669"/>
    <property type="project" value="UniProtKB-KW"/>
</dbReference>
<keyword evidence="2" id="KW-0285">Flavoprotein</keyword>
<feature type="domain" description="FAD/NAD(P)-binding" evidence="5">
    <location>
        <begin position="108"/>
        <end position="331"/>
    </location>
</feature>
<evidence type="ECO:0000259" key="5">
    <source>
        <dbReference type="Pfam" id="PF07992"/>
    </source>
</evidence>
<dbReference type="SUPFAM" id="SSF51905">
    <property type="entry name" value="FAD/NAD(P)-binding domain"/>
    <property type="match status" value="1"/>
</dbReference>
<evidence type="ECO:0000256" key="2">
    <source>
        <dbReference type="ARBA" id="ARBA00022630"/>
    </source>
</evidence>
<organism evidence="6">
    <name type="scientific">marine sediment metagenome</name>
    <dbReference type="NCBI Taxonomy" id="412755"/>
    <lineage>
        <taxon>unclassified sequences</taxon>
        <taxon>metagenomes</taxon>
        <taxon>ecological metagenomes</taxon>
    </lineage>
</organism>
<comment type="cofactor">
    <cofactor evidence="1">
        <name>FMN</name>
        <dbReference type="ChEBI" id="CHEBI:58210"/>
    </cofactor>
</comment>
<dbReference type="PANTHER" id="PTHR42917:SF2">
    <property type="entry name" value="2,4-DIENOYL-COA REDUCTASE [(2E)-ENOYL-COA-PRODUCING]"/>
    <property type="match status" value="1"/>
</dbReference>
<dbReference type="Pfam" id="PF07992">
    <property type="entry name" value="Pyr_redox_2"/>
    <property type="match status" value="1"/>
</dbReference>
<name>X1GWD7_9ZZZZ</name>
<feature type="non-terminal residue" evidence="6">
    <location>
        <position position="1"/>
    </location>
</feature>
<evidence type="ECO:0000256" key="3">
    <source>
        <dbReference type="ARBA" id="ARBA00022643"/>
    </source>
</evidence>
<dbReference type="Gene3D" id="3.40.50.720">
    <property type="entry name" value="NAD(P)-binding Rossmann-like Domain"/>
    <property type="match status" value="1"/>
</dbReference>
<keyword evidence="3" id="KW-0288">FMN</keyword>
<gene>
    <name evidence="6" type="ORF">S03H2_17269</name>
</gene>
<accession>X1GWD7</accession>
<evidence type="ECO:0000256" key="4">
    <source>
        <dbReference type="ARBA" id="ARBA00023002"/>
    </source>
</evidence>
<feature type="non-terminal residue" evidence="6">
    <location>
        <position position="352"/>
    </location>
</feature>
<dbReference type="SUPFAM" id="SSF51395">
    <property type="entry name" value="FMN-linked oxidoreductases"/>
    <property type="match status" value="1"/>
</dbReference>
<dbReference type="InterPro" id="IPR023753">
    <property type="entry name" value="FAD/NAD-binding_dom"/>
</dbReference>
<dbReference type="EMBL" id="BARU01008889">
    <property type="protein sequence ID" value="GAH45934.1"/>
    <property type="molecule type" value="Genomic_DNA"/>
</dbReference>
<dbReference type="PRINTS" id="PR00469">
    <property type="entry name" value="PNDRDTASEII"/>
</dbReference>
<dbReference type="SUPFAM" id="SSF51971">
    <property type="entry name" value="Nucleotide-binding domain"/>
    <property type="match status" value="1"/>
</dbReference>
<dbReference type="Gene3D" id="3.50.50.60">
    <property type="entry name" value="FAD/NAD(P)-binding domain"/>
    <property type="match status" value="1"/>
</dbReference>
<protein>
    <recommendedName>
        <fullName evidence="5">FAD/NAD(P)-binding domain-containing protein</fullName>
    </recommendedName>
</protein>
<comment type="caution">
    <text evidence="6">The sequence shown here is derived from an EMBL/GenBank/DDBJ whole genome shotgun (WGS) entry which is preliminary data.</text>
</comment>
<dbReference type="PANTHER" id="PTHR42917">
    <property type="entry name" value="2,4-DIENOYL-COA REDUCTASE"/>
    <property type="match status" value="1"/>
</dbReference>
<reference evidence="6" key="1">
    <citation type="journal article" date="2014" name="Front. Microbiol.">
        <title>High frequency of phylogenetically diverse reductive dehalogenase-homologous genes in deep subseafloor sedimentary metagenomes.</title>
        <authorList>
            <person name="Kawai M."/>
            <person name="Futagami T."/>
            <person name="Toyoda A."/>
            <person name="Takaki Y."/>
            <person name="Nishi S."/>
            <person name="Hori S."/>
            <person name="Arai W."/>
            <person name="Tsubouchi T."/>
            <person name="Morono Y."/>
            <person name="Uchiyama I."/>
            <person name="Ito T."/>
            <person name="Fujiyama A."/>
            <person name="Inagaki F."/>
            <person name="Takami H."/>
        </authorList>
    </citation>
    <scope>NUCLEOTIDE SEQUENCE</scope>
    <source>
        <strain evidence="6">Expedition CK06-06</strain>
    </source>
</reference>
<sequence>CYTYLAENIKKHVSIPIFSSNRINTPELAEQVLMAGKADAICIGRGLIADPYLPMKARKGDLRDIMNCIACNQGCFDNVFRMMPVTCLRNARAGNEARTELKPLKEKKKVMVIGSGPGGLEAARVAAIRGHEVHIFEKEDKIGGLLNIIWVPPGRNEFKRMIENYTYWIQKHGIRMHLQQEVSIEKVKEFNPDVVFIATGSKPTRPPIKGIDRKNIYWANDVFSGDAPVGKNNVIIGGGATGIELAIFLAKYGTLSRESFDFLTFYKALETDIALEMLHEGRNQVTVLEMLPKLGSALGKTTKWVLLDKCDALGVKLITGANIQEIGDDYVNYLDAADKEQVINNIDYVQSD</sequence>
<dbReference type="PRINTS" id="PR00368">
    <property type="entry name" value="FADPNR"/>
</dbReference>
<dbReference type="Gene3D" id="3.20.20.70">
    <property type="entry name" value="Aldolase class I"/>
    <property type="match status" value="1"/>
</dbReference>
<dbReference type="AlphaFoldDB" id="X1GWD7"/>
<evidence type="ECO:0000313" key="6">
    <source>
        <dbReference type="EMBL" id="GAH45934.1"/>
    </source>
</evidence>
<dbReference type="InterPro" id="IPR036188">
    <property type="entry name" value="FAD/NAD-bd_sf"/>
</dbReference>
<proteinExistence type="predicted"/>
<keyword evidence="4" id="KW-0560">Oxidoreductase</keyword>
<dbReference type="InterPro" id="IPR051793">
    <property type="entry name" value="NADH:flavin_oxidoreductase"/>
</dbReference>
<evidence type="ECO:0000256" key="1">
    <source>
        <dbReference type="ARBA" id="ARBA00001917"/>
    </source>
</evidence>